<dbReference type="AlphaFoldDB" id="A0A0C2H675"/>
<keyword evidence="5" id="KW-0808">Transferase</keyword>
<dbReference type="FunFam" id="1.10.510.10:FF:000294">
    <property type="entry name" value="Serine/threonine-protein kinase OXI1"/>
    <property type="match status" value="1"/>
</dbReference>
<dbReference type="CDD" id="cd05581">
    <property type="entry name" value="STKc_PDK1"/>
    <property type="match status" value="1"/>
</dbReference>
<dbReference type="PANTHER" id="PTHR24356">
    <property type="entry name" value="SERINE/THREONINE-PROTEIN KINASE"/>
    <property type="match status" value="1"/>
</dbReference>
<dbReference type="Gene3D" id="1.10.510.10">
    <property type="entry name" value="Transferase(Phosphotransferase) domain 1"/>
    <property type="match status" value="1"/>
</dbReference>
<keyword evidence="7 14" id="KW-0418">Kinase</keyword>
<dbReference type="GO" id="GO:0005524">
    <property type="term" value="F:ATP binding"/>
    <property type="evidence" value="ECO:0007669"/>
    <property type="project" value="UniProtKB-UniRule"/>
</dbReference>
<keyword evidence="6 11" id="KW-0547">Nucleotide-binding</keyword>
<evidence type="ECO:0000256" key="9">
    <source>
        <dbReference type="ARBA" id="ARBA00047899"/>
    </source>
</evidence>
<evidence type="ECO:0000256" key="3">
    <source>
        <dbReference type="ARBA" id="ARBA00018538"/>
    </source>
</evidence>
<dbReference type="PANTHER" id="PTHR24356:SF406">
    <property type="entry name" value="3-PHOSPHOINOSITIDE-DEPENDENT PROTEIN KINASE 1"/>
    <property type="match status" value="1"/>
</dbReference>
<dbReference type="SUPFAM" id="SSF50729">
    <property type="entry name" value="PH domain-like"/>
    <property type="match status" value="1"/>
</dbReference>
<dbReference type="InterPro" id="IPR000719">
    <property type="entry name" value="Prot_kinase_dom"/>
</dbReference>
<dbReference type="InterPro" id="IPR039046">
    <property type="entry name" value="PDPK1"/>
</dbReference>
<evidence type="ECO:0000256" key="10">
    <source>
        <dbReference type="ARBA" id="ARBA00048679"/>
    </source>
</evidence>
<evidence type="ECO:0000259" key="13">
    <source>
        <dbReference type="PROSITE" id="PS50011"/>
    </source>
</evidence>
<sequence>MRQQFDRPLAQAERGRRKQQRAEDVRVSSQPASSSPPRRRGGRVLVAALICQLAVCVVPGRGDAGRSGAGRLAVSGDMSDVAEPHRCDESRLPCTEADALSTFSCTLLELDENKGLSPRLRKNGVKLPRLRKRASDFVFLRILGEGAYSTVYLARELQGGQTLAIKVVQKDFLIRHQKLAAIIREKHVLASLNYERGGHPFVSRLYCTFHDPERLYFVTDVAHYGELLVTLNRLGSFDIATSRFYAAEIVEALEFIHKYGVVHRDLKPENVLIRRNGHIMLTDFGSAQIYDESLFIDYEEENDSPTQLRKVRQVRKFAEVVASSSASSSIESDEQPGGFETTRRATFVGTAQYVSPEMLRGDDVGPPSVYTSYNSMESLKFLDTYGFIAAFRCDYWALGAMIFQMISGQAPFRAINDFHLMNKIQKLDFSFPAGFPDVAKDIVSKLLVLDPTARLGSSNLESLKTHEFFEGVDWKHIVDMKPPDILLPLPAGLEEAELNPESMPEPGLDEKALNRLMNLSLMEMGPSFVQDNLIIRSGFIDKKKGLFSRRRMFLLTEGPHLFYVDPNTMELKGEVPWSPCMRTEVKNFRSFFVHT</sequence>
<dbReference type="InterPro" id="IPR011009">
    <property type="entry name" value="Kinase-like_dom_sf"/>
</dbReference>
<evidence type="ECO:0000256" key="12">
    <source>
        <dbReference type="SAM" id="MobiDB-lite"/>
    </source>
</evidence>
<evidence type="ECO:0000313" key="14">
    <source>
        <dbReference type="EMBL" id="KIH67034.1"/>
    </source>
</evidence>
<protein>
    <recommendedName>
        <fullName evidence="3">3-phosphoinositide-dependent protein kinase 1</fullName>
        <ecNumber evidence="2">2.7.11.1</ecNumber>
    </recommendedName>
</protein>
<evidence type="ECO:0000256" key="5">
    <source>
        <dbReference type="ARBA" id="ARBA00022679"/>
    </source>
</evidence>
<keyword evidence="15" id="KW-1185">Reference proteome</keyword>
<comment type="catalytic activity">
    <reaction evidence="9">
        <text>L-threonyl-[protein] + ATP = O-phospho-L-threonyl-[protein] + ADP + H(+)</text>
        <dbReference type="Rhea" id="RHEA:46608"/>
        <dbReference type="Rhea" id="RHEA-COMP:11060"/>
        <dbReference type="Rhea" id="RHEA-COMP:11605"/>
        <dbReference type="ChEBI" id="CHEBI:15378"/>
        <dbReference type="ChEBI" id="CHEBI:30013"/>
        <dbReference type="ChEBI" id="CHEBI:30616"/>
        <dbReference type="ChEBI" id="CHEBI:61977"/>
        <dbReference type="ChEBI" id="CHEBI:456216"/>
        <dbReference type="EC" id="2.7.11.1"/>
    </reaction>
</comment>
<proteinExistence type="inferred from homology"/>
<feature type="binding site" evidence="11">
    <location>
        <position position="166"/>
    </location>
    <ligand>
        <name>ATP</name>
        <dbReference type="ChEBI" id="CHEBI:30616"/>
    </ligand>
</feature>
<dbReference type="InterPro" id="IPR050236">
    <property type="entry name" value="Ser_Thr_kinase_AGC"/>
</dbReference>
<comment type="similarity">
    <text evidence="1">Belongs to the protein kinase superfamily. AGC Ser/Thr protein kinase family. PDPK1 subfamily.</text>
</comment>
<evidence type="ECO:0000256" key="2">
    <source>
        <dbReference type="ARBA" id="ARBA00012513"/>
    </source>
</evidence>
<dbReference type="PROSITE" id="PS00108">
    <property type="entry name" value="PROTEIN_KINASE_ST"/>
    <property type="match status" value="1"/>
</dbReference>
<gene>
    <name evidence="14" type="ORF">ANCDUO_02639</name>
</gene>
<dbReference type="PROSITE" id="PS50011">
    <property type="entry name" value="PROTEIN_KINASE_DOM"/>
    <property type="match status" value="1"/>
</dbReference>
<evidence type="ECO:0000256" key="8">
    <source>
        <dbReference type="ARBA" id="ARBA00022840"/>
    </source>
</evidence>
<feature type="region of interest" description="Disordered" evidence="12">
    <location>
        <begin position="1"/>
        <end position="40"/>
    </location>
</feature>
<dbReference type="Gene3D" id="2.30.29.30">
    <property type="entry name" value="Pleckstrin-homology domain (PH domain)/Phosphotyrosine-binding domain (PTB)"/>
    <property type="match status" value="1"/>
</dbReference>
<evidence type="ECO:0000256" key="4">
    <source>
        <dbReference type="ARBA" id="ARBA00022527"/>
    </source>
</evidence>
<dbReference type="Proteomes" id="UP000054047">
    <property type="component" value="Unassembled WGS sequence"/>
</dbReference>
<reference evidence="14 15" key="1">
    <citation type="submission" date="2013-12" db="EMBL/GenBank/DDBJ databases">
        <title>Draft genome of the parsitic nematode Ancylostoma duodenale.</title>
        <authorList>
            <person name="Mitreva M."/>
        </authorList>
    </citation>
    <scope>NUCLEOTIDE SEQUENCE [LARGE SCALE GENOMIC DNA]</scope>
    <source>
        <strain evidence="14 15">Zhejiang</strain>
    </source>
</reference>
<evidence type="ECO:0000256" key="11">
    <source>
        <dbReference type="PROSITE-ProRule" id="PRU10141"/>
    </source>
</evidence>
<dbReference type="PROSITE" id="PS00107">
    <property type="entry name" value="PROTEIN_KINASE_ATP"/>
    <property type="match status" value="1"/>
</dbReference>
<dbReference type="SMART" id="SM00220">
    <property type="entry name" value="S_TKc"/>
    <property type="match status" value="1"/>
</dbReference>
<dbReference type="GO" id="GO:0004674">
    <property type="term" value="F:protein serine/threonine kinase activity"/>
    <property type="evidence" value="ECO:0007669"/>
    <property type="project" value="UniProtKB-KW"/>
</dbReference>
<dbReference type="InterPro" id="IPR011993">
    <property type="entry name" value="PH-like_dom_sf"/>
</dbReference>
<dbReference type="EMBL" id="KN726861">
    <property type="protein sequence ID" value="KIH67034.1"/>
    <property type="molecule type" value="Genomic_DNA"/>
</dbReference>
<feature type="domain" description="Protein kinase" evidence="13">
    <location>
        <begin position="137"/>
        <end position="469"/>
    </location>
</feature>
<dbReference type="InterPro" id="IPR033931">
    <property type="entry name" value="PDK1-typ_PH"/>
</dbReference>
<dbReference type="EC" id="2.7.11.1" evidence="2"/>
<evidence type="ECO:0000256" key="1">
    <source>
        <dbReference type="ARBA" id="ARBA00010006"/>
    </source>
</evidence>
<feature type="compositionally biased region" description="Low complexity" evidence="12">
    <location>
        <begin position="27"/>
        <end position="36"/>
    </location>
</feature>
<dbReference type="InterPro" id="IPR017441">
    <property type="entry name" value="Protein_kinase_ATP_BS"/>
</dbReference>
<feature type="non-terminal residue" evidence="14">
    <location>
        <position position="595"/>
    </location>
</feature>
<keyword evidence="4" id="KW-0723">Serine/threonine-protein kinase</keyword>
<dbReference type="SUPFAM" id="SSF56112">
    <property type="entry name" value="Protein kinase-like (PK-like)"/>
    <property type="match status" value="1"/>
</dbReference>
<dbReference type="InterPro" id="IPR008271">
    <property type="entry name" value="Ser/Thr_kinase_AS"/>
</dbReference>
<evidence type="ECO:0000256" key="7">
    <source>
        <dbReference type="ARBA" id="ARBA00022777"/>
    </source>
</evidence>
<comment type="catalytic activity">
    <reaction evidence="10">
        <text>L-seryl-[protein] + ATP = O-phospho-L-seryl-[protein] + ADP + H(+)</text>
        <dbReference type="Rhea" id="RHEA:17989"/>
        <dbReference type="Rhea" id="RHEA-COMP:9863"/>
        <dbReference type="Rhea" id="RHEA-COMP:11604"/>
        <dbReference type="ChEBI" id="CHEBI:15378"/>
        <dbReference type="ChEBI" id="CHEBI:29999"/>
        <dbReference type="ChEBI" id="CHEBI:30616"/>
        <dbReference type="ChEBI" id="CHEBI:83421"/>
        <dbReference type="ChEBI" id="CHEBI:456216"/>
        <dbReference type="EC" id="2.7.11.1"/>
    </reaction>
</comment>
<organism evidence="14 15">
    <name type="scientific">Ancylostoma duodenale</name>
    <dbReference type="NCBI Taxonomy" id="51022"/>
    <lineage>
        <taxon>Eukaryota</taxon>
        <taxon>Metazoa</taxon>
        <taxon>Ecdysozoa</taxon>
        <taxon>Nematoda</taxon>
        <taxon>Chromadorea</taxon>
        <taxon>Rhabditida</taxon>
        <taxon>Rhabditina</taxon>
        <taxon>Rhabditomorpha</taxon>
        <taxon>Strongyloidea</taxon>
        <taxon>Ancylostomatidae</taxon>
        <taxon>Ancylostomatinae</taxon>
        <taxon>Ancylostoma</taxon>
    </lineage>
</organism>
<dbReference type="Pfam" id="PF00069">
    <property type="entry name" value="Pkinase"/>
    <property type="match status" value="1"/>
</dbReference>
<dbReference type="Gene3D" id="3.30.200.20">
    <property type="entry name" value="Phosphorylase Kinase, domain 1"/>
    <property type="match status" value="1"/>
</dbReference>
<evidence type="ECO:0000313" key="15">
    <source>
        <dbReference type="Proteomes" id="UP000054047"/>
    </source>
</evidence>
<dbReference type="Pfam" id="PF14593">
    <property type="entry name" value="PH_3"/>
    <property type="match status" value="1"/>
</dbReference>
<keyword evidence="8 11" id="KW-0067">ATP-binding</keyword>
<dbReference type="OrthoDB" id="347657at2759"/>
<evidence type="ECO:0000256" key="6">
    <source>
        <dbReference type="ARBA" id="ARBA00022741"/>
    </source>
</evidence>
<name>A0A0C2H675_9BILA</name>
<dbReference type="GO" id="GO:0035556">
    <property type="term" value="P:intracellular signal transduction"/>
    <property type="evidence" value="ECO:0007669"/>
    <property type="project" value="TreeGrafter"/>
</dbReference>
<accession>A0A0C2H675</accession>